<evidence type="ECO:0000313" key="11">
    <source>
        <dbReference type="Proteomes" id="UP000694567"/>
    </source>
</evidence>
<name>A0A8C0FC88_BUBBB</name>
<evidence type="ECO:0000313" key="10">
    <source>
        <dbReference type="Ensembl" id="ENSBOBP00000015925.1"/>
    </source>
</evidence>
<evidence type="ECO:0000256" key="4">
    <source>
        <dbReference type="ARBA" id="ARBA00023054"/>
    </source>
</evidence>
<keyword evidence="4 8" id="KW-0175">Coiled coil</keyword>
<comment type="subcellular location">
    <subcellularLocation>
        <location evidence="2">Cytoplasm</location>
        <location evidence="2">Cytoskeleton</location>
        <location evidence="2">Cilium basal body</location>
    </subcellularLocation>
    <subcellularLocation>
        <location evidence="1">Cytoplasm</location>
        <location evidence="1">Cytoskeleton</location>
        <location evidence="1">Microtubule organizing center</location>
        <location evidence="1">Centrosome</location>
        <location evidence="1">Centriole</location>
    </subcellularLocation>
</comment>
<evidence type="ECO:0000256" key="8">
    <source>
        <dbReference type="SAM" id="Coils"/>
    </source>
</evidence>
<dbReference type="PANTHER" id="PTHR21502:SF8">
    <property type="entry name" value="CILIUM ASSEMBLY PROTEIN DZIP1L"/>
    <property type="match status" value="1"/>
</dbReference>
<dbReference type="AlphaFoldDB" id="A0A8C0FC88"/>
<dbReference type="PROSITE" id="PS00028">
    <property type="entry name" value="ZINC_FINGER_C2H2_1"/>
    <property type="match status" value="1"/>
</dbReference>
<evidence type="ECO:0000259" key="9">
    <source>
        <dbReference type="PROSITE" id="PS50157"/>
    </source>
</evidence>
<organism evidence="10 11">
    <name type="scientific">Bubo bubo</name>
    <name type="common">Eurasian eagle-owl</name>
    <name type="synonym">Strix bubo</name>
    <dbReference type="NCBI Taxonomy" id="30461"/>
    <lineage>
        <taxon>Eukaryota</taxon>
        <taxon>Metazoa</taxon>
        <taxon>Chordata</taxon>
        <taxon>Craniata</taxon>
        <taxon>Vertebrata</taxon>
        <taxon>Euteleostomi</taxon>
        <taxon>Archelosauria</taxon>
        <taxon>Archosauria</taxon>
        <taxon>Dinosauria</taxon>
        <taxon>Saurischia</taxon>
        <taxon>Theropoda</taxon>
        <taxon>Coelurosauria</taxon>
        <taxon>Aves</taxon>
        <taxon>Neognathae</taxon>
        <taxon>Neoaves</taxon>
        <taxon>Telluraves</taxon>
        <taxon>Strigiformes</taxon>
        <taxon>Strigidae</taxon>
        <taxon>Bubo</taxon>
    </lineage>
</organism>
<dbReference type="GO" id="GO:0005737">
    <property type="term" value="C:cytoplasm"/>
    <property type="evidence" value="ECO:0007669"/>
    <property type="project" value="TreeGrafter"/>
</dbReference>
<keyword evidence="7" id="KW-0863">Zinc-finger</keyword>
<comment type="similarity">
    <text evidence="3">Belongs to the DZIP C2H2-type zinc-finger protein family.</text>
</comment>
<proteinExistence type="inferred from homology"/>
<keyword evidence="5" id="KW-0206">Cytoskeleton</keyword>
<dbReference type="Pfam" id="PF13815">
    <property type="entry name" value="Dzip-like_N"/>
    <property type="match status" value="1"/>
</dbReference>
<evidence type="ECO:0000256" key="5">
    <source>
        <dbReference type="ARBA" id="ARBA00023212"/>
    </source>
</evidence>
<evidence type="ECO:0000256" key="3">
    <source>
        <dbReference type="ARBA" id="ARBA00009131"/>
    </source>
</evidence>
<keyword evidence="6" id="KW-0966">Cell projection</keyword>
<sequence>MGYCKAFQCDTFRSLPYQKQMVNKLHFSADSLHQPVPGAAGMPGAFPGLTIPVDIPPFHFQSRRVSVDWRRFSAIDVERVAREVDVATLQEHITGVTFCNLDGERCPHCGQPADPILLKVLRMAQLSIEYLLHCQERLGTSLATHTQCLQAAHAELAYTQQQAAEQEVQLRGVKEENRRWKKLIAMQQLLLQAGPNTYCKCHLCDKAFMNDSFLQAHMQRRHAEKTKQVEQMEHEVEELKAELRETQQQLEVEREAEKMRREQVWGEGTAACLEKMGRRGRRTMKHGMFLKHR</sequence>
<evidence type="ECO:0000256" key="6">
    <source>
        <dbReference type="ARBA" id="ARBA00023273"/>
    </source>
</evidence>
<reference evidence="10" key="1">
    <citation type="submission" date="2025-08" db="UniProtKB">
        <authorList>
            <consortium name="Ensembl"/>
        </authorList>
    </citation>
    <scope>IDENTIFICATION</scope>
</reference>
<dbReference type="Ensembl" id="ENSBOBT00000016279.1">
    <property type="protein sequence ID" value="ENSBOBP00000015925.1"/>
    <property type="gene ID" value="ENSBOBG00000009996.1"/>
</dbReference>
<keyword evidence="5" id="KW-0963">Cytoplasm</keyword>
<feature type="domain" description="C2H2-type" evidence="9">
    <location>
        <begin position="199"/>
        <end position="227"/>
    </location>
</feature>
<evidence type="ECO:0000256" key="7">
    <source>
        <dbReference type="PROSITE-ProRule" id="PRU00042"/>
    </source>
</evidence>
<dbReference type="GO" id="GO:0060271">
    <property type="term" value="P:cilium assembly"/>
    <property type="evidence" value="ECO:0007669"/>
    <property type="project" value="TreeGrafter"/>
</dbReference>
<keyword evidence="7" id="KW-0862">Zinc</keyword>
<dbReference type="InterPro" id="IPR051241">
    <property type="entry name" value="DZIP_RILPL"/>
</dbReference>
<evidence type="ECO:0000256" key="1">
    <source>
        <dbReference type="ARBA" id="ARBA00004114"/>
    </source>
</evidence>
<dbReference type="GO" id="GO:0036064">
    <property type="term" value="C:ciliary basal body"/>
    <property type="evidence" value="ECO:0007669"/>
    <property type="project" value="TreeGrafter"/>
</dbReference>
<protein>
    <recommendedName>
        <fullName evidence="9">C2H2-type domain-containing protein</fullName>
    </recommendedName>
</protein>
<dbReference type="PANTHER" id="PTHR21502">
    <property type="entry name" value="ZINC FINGER PROTEIN DZIP1"/>
    <property type="match status" value="1"/>
</dbReference>
<dbReference type="PROSITE" id="PS50157">
    <property type="entry name" value="ZINC_FINGER_C2H2_2"/>
    <property type="match status" value="1"/>
</dbReference>
<evidence type="ECO:0000256" key="2">
    <source>
        <dbReference type="ARBA" id="ARBA00004120"/>
    </source>
</evidence>
<dbReference type="GO" id="GO:0005814">
    <property type="term" value="C:centriole"/>
    <property type="evidence" value="ECO:0007669"/>
    <property type="project" value="UniProtKB-SubCell"/>
</dbReference>
<keyword evidence="7" id="KW-0479">Metal-binding</keyword>
<reference evidence="10" key="2">
    <citation type="submission" date="2025-09" db="UniProtKB">
        <authorList>
            <consortium name="Ensembl"/>
        </authorList>
    </citation>
    <scope>IDENTIFICATION</scope>
</reference>
<dbReference type="InterPro" id="IPR013087">
    <property type="entry name" value="Znf_C2H2_type"/>
</dbReference>
<dbReference type="Proteomes" id="UP000694567">
    <property type="component" value="Unplaced"/>
</dbReference>
<dbReference type="InterPro" id="IPR032714">
    <property type="entry name" value="DZIP1_N"/>
</dbReference>
<accession>A0A8C0FC88</accession>
<dbReference type="GO" id="GO:0008270">
    <property type="term" value="F:zinc ion binding"/>
    <property type="evidence" value="ECO:0007669"/>
    <property type="project" value="UniProtKB-KW"/>
</dbReference>
<keyword evidence="11" id="KW-1185">Reference proteome</keyword>
<feature type="coiled-coil region" evidence="8">
    <location>
        <begin position="215"/>
        <end position="260"/>
    </location>
</feature>